<dbReference type="GO" id="GO:0004519">
    <property type="term" value="F:endonuclease activity"/>
    <property type="evidence" value="ECO:0007669"/>
    <property type="project" value="UniProtKB-KW"/>
</dbReference>
<dbReference type="AlphaFoldDB" id="A0AAX2AAF9"/>
<dbReference type="RefSeq" id="WP_114839452.1">
    <property type="nucleotide sequence ID" value="NZ_CP031217.1"/>
</dbReference>
<dbReference type="Proteomes" id="UP000289193">
    <property type="component" value="Unassembled WGS sequence"/>
</dbReference>
<keyword evidence="4" id="KW-0378">Hydrolase</keyword>
<dbReference type="Proteomes" id="UP000253850">
    <property type="component" value="Chromosome"/>
</dbReference>
<dbReference type="PANTHER" id="PTHR42834">
    <property type="entry name" value="ENDONUCLEASE/EXONUCLEASE/PHOSPHATASE FAMILY PROTEIN (AFU_ORTHOLOGUE AFUA_3G09210)"/>
    <property type="match status" value="1"/>
</dbReference>
<keyword evidence="6" id="KW-1185">Reference proteome</keyword>
<keyword evidence="1" id="KW-0732">Signal</keyword>
<dbReference type="SUPFAM" id="SSF56219">
    <property type="entry name" value="DNase I-like"/>
    <property type="match status" value="1"/>
</dbReference>
<keyword evidence="4" id="KW-0540">Nuclease</keyword>
<dbReference type="Pfam" id="PF19580">
    <property type="entry name" value="Exo_endo_phos_3"/>
    <property type="match status" value="1"/>
</dbReference>
<feature type="chain" id="PRO_5044718506" evidence="1">
    <location>
        <begin position="18"/>
        <end position="515"/>
    </location>
</feature>
<organism evidence="4 6">
    <name type="scientific">Halarcobacter bivalviorum</name>
    <dbReference type="NCBI Taxonomy" id="663364"/>
    <lineage>
        <taxon>Bacteria</taxon>
        <taxon>Pseudomonadati</taxon>
        <taxon>Campylobacterota</taxon>
        <taxon>Epsilonproteobacteria</taxon>
        <taxon>Campylobacterales</taxon>
        <taxon>Arcobacteraceae</taxon>
        <taxon>Halarcobacter</taxon>
    </lineage>
</organism>
<evidence type="ECO:0000313" key="3">
    <source>
        <dbReference type="EMBL" id="AXH12626.1"/>
    </source>
</evidence>
<name>A0AAX2AAF9_9BACT</name>
<dbReference type="EMBL" id="CP031217">
    <property type="protein sequence ID" value="AXH12626.1"/>
    <property type="molecule type" value="Genomic_DNA"/>
</dbReference>
<keyword evidence="4" id="KW-0255">Endonuclease</keyword>
<dbReference type="EMBL" id="PDKM01000002">
    <property type="protein sequence ID" value="RXK10450.1"/>
    <property type="molecule type" value="Genomic_DNA"/>
</dbReference>
<evidence type="ECO:0000313" key="6">
    <source>
        <dbReference type="Proteomes" id="UP000289193"/>
    </source>
</evidence>
<protein>
    <submittedName>
        <fullName evidence="3 4">Endonuclease</fullName>
    </submittedName>
</protein>
<dbReference type="Gene3D" id="3.60.10.10">
    <property type="entry name" value="Endonuclease/exonuclease/phosphatase"/>
    <property type="match status" value="1"/>
</dbReference>
<feature type="domain" description="Endonuclease/exonuclease/phosphatase" evidence="2">
    <location>
        <begin position="21"/>
        <end position="326"/>
    </location>
</feature>
<sequence length="515" mass="61271">MIRFLSLLLLFSTLLFSKEFTIASYNVENLFDLTLNKSDYKEYKPNTKSNWNRKTFDIKLKNIIKVIKEIDADIIALQEIENKELLKLLQIKLPQYKYLSFNKYKNSSVGLGFLSKIKIIEEKTIEVKFSNKLFRPILETTFLFENNEFKVFNNHWPSKAVPENYRIKYAKKLFDRIKLLPKDYDYILVGDFNSNYNEYETIFNEKRLNTTNALTGINHVLNSYIEDKIITKENILKYKEATVHFNPWLEKSIEERFSSKFRGRNVTPDNILLPYSMFDNKKISYVSNSFSIFKPTYLYKNKRINRWQIKNKVHLAKGYSDHLPILAKFSILKQEKQNIKEIKKIEDLYKLENLEKEVLLKDCIVLLKDDKNIIIKQKNNRAIFVYKKSDELSEGFSYDLIIKKIKTYNGLKEISLFEIKNYKGKIVDYKNLYLDITKINPFDLKNQNEIIKEIRGTFNKGYFYFDNKKIAIYFKNKEIIPPNGSSIIIKRAQIGYYVDKIQLVIFNKSDIIYVN</sequence>
<evidence type="ECO:0000256" key="1">
    <source>
        <dbReference type="SAM" id="SignalP"/>
    </source>
</evidence>
<feature type="signal peptide" evidence="1">
    <location>
        <begin position="1"/>
        <end position="17"/>
    </location>
</feature>
<reference evidence="3 5" key="2">
    <citation type="submission" date="2018-07" db="EMBL/GenBank/DDBJ databases">
        <title>Complete genome of the Arcobacter bivalviorum type strain LMG 26154.</title>
        <authorList>
            <person name="Miller W.G."/>
            <person name="Yee E."/>
            <person name="Bono J.L."/>
        </authorList>
    </citation>
    <scope>NUCLEOTIDE SEQUENCE [LARGE SCALE GENOMIC DNA]</scope>
    <source>
        <strain evidence="3 5">LMG 26154</strain>
    </source>
</reference>
<dbReference type="PANTHER" id="PTHR42834:SF1">
    <property type="entry name" value="ENDONUCLEASE_EXONUCLEASE_PHOSPHATASE FAMILY PROTEIN (AFU_ORTHOLOGUE AFUA_3G09210)"/>
    <property type="match status" value="1"/>
</dbReference>
<dbReference type="KEGG" id="hbv:ABIV_1636"/>
<dbReference type="InterPro" id="IPR036691">
    <property type="entry name" value="Endo/exonu/phosph_ase_sf"/>
</dbReference>
<accession>A0AAX2AAF9</accession>
<proteinExistence type="predicted"/>
<evidence type="ECO:0000313" key="5">
    <source>
        <dbReference type="Proteomes" id="UP000253850"/>
    </source>
</evidence>
<evidence type="ECO:0000313" key="4">
    <source>
        <dbReference type="EMBL" id="RXK10450.1"/>
    </source>
</evidence>
<dbReference type="InterPro" id="IPR005135">
    <property type="entry name" value="Endo/exonuclease/phosphatase"/>
</dbReference>
<reference evidence="4 6" key="1">
    <citation type="submission" date="2017-10" db="EMBL/GenBank/DDBJ databases">
        <title>Genomics of the genus Arcobacter.</title>
        <authorList>
            <person name="Perez-Cataluna A."/>
            <person name="Figueras M.J."/>
        </authorList>
    </citation>
    <scope>NUCLEOTIDE SEQUENCE [LARGE SCALE GENOMIC DNA]</scope>
    <source>
        <strain evidence="4 6">CECT 7835</strain>
    </source>
</reference>
<evidence type="ECO:0000259" key="2">
    <source>
        <dbReference type="Pfam" id="PF19580"/>
    </source>
</evidence>
<gene>
    <name evidence="3" type="ORF">ABIV_1636</name>
    <name evidence="4" type="ORF">CRV05_04020</name>
</gene>